<feature type="region of interest" description="Disordered" evidence="1">
    <location>
        <begin position="434"/>
        <end position="459"/>
    </location>
</feature>
<feature type="compositionally biased region" description="Low complexity" evidence="1">
    <location>
        <begin position="973"/>
        <end position="984"/>
    </location>
</feature>
<reference evidence="2 3" key="1">
    <citation type="submission" date="2021-07" db="EMBL/GenBank/DDBJ databases">
        <title>The Aristolochia fimbriata genome: insights into angiosperm evolution, floral development and chemical biosynthesis.</title>
        <authorList>
            <person name="Jiao Y."/>
        </authorList>
    </citation>
    <scope>NUCLEOTIDE SEQUENCE [LARGE SCALE GENOMIC DNA]</scope>
    <source>
        <strain evidence="2">IBCAS-2021</strain>
        <tissue evidence="2">Leaf</tissue>
    </source>
</reference>
<feature type="region of interest" description="Disordered" evidence="1">
    <location>
        <begin position="638"/>
        <end position="670"/>
    </location>
</feature>
<feature type="compositionally biased region" description="Basic residues" evidence="1">
    <location>
        <begin position="867"/>
        <end position="882"/>
    </location>
</feature>
<evidence type="ECO:0000313" key="2">
    <source>
        <dbReference type="EMBL" id="KAG9444634.1"/>
    </source>
</evidence>
<accession>A0AAV7E7D1</accession>
<feature type="region of interest" description="Disordered" evidence="1">
    <location>
        <begin position="696"/>
        <end position="754"/>
    </location>
</feature>
<comment type="caution">
    <text evidence="2">The sequence shown here is derived from an EMBL/GenBank/DDBJ whole genome shotgun (WGS) entry which is preliminary data.</text>
</comment>
<dbReference type="EMBL" id="JAINDJ010000006">
    <property type="protein sequence ID" value="KAG9444634.1"/>
    <property type="molecule type" value="Genomic_DNA"/>
</dbReference>
<name>A0AAV7E7D1_ARIFI</name>
<keyword evidence="3" id="KW-1185">Reference proteome</keyword>
<feature type="region of interest" description="Disordered" evidence="1">
    <location>
        <begin position="498"/>
        <end position="525"/>
    </location>
</feature>
<organism evidence="2 3">
    <name type="scientific">Aristolochia fimbriata</name>
    <name type="common">White veined hardy Dutchman's pipe vine</name>
    <dbReference type="NCBI Taxonomy" id="158543"/>
    <lineage>
        <taxon>Eukaryota</taxon>
        <taxon>Viridiplantae</taxon>
        <taxon>Streptophyta</taxon>
        <taxon>Embryophyta</taxon>
        <taxon>Tracheophyta</taxon>
        <taxon>Spermatophyta</taxon>
        <taxon>Magnoliopsida</taxon>
        <taxon>Magnoliidae</taxon>
        <taxon>Piperales</taxon>
        <taxon>Aristolochiaceae</taxon>
        <taxon>Aristolochia</taxon>
    </lineage>
</organism>
<feature type="region of interest" description="Disordered" evidence="1">
    <location>
        <begin position="792"/>
        <end position="936"/>
    </location>
</feature>
<gene>
    <name evidence="2" type="ORF">H6P81_015974</name>
</gene>
<feature type="region of interest" description="Disordered" evidence="1">
    <location>
        <begin position="969"/>
        <end position="1013"/>
    </location>
</feature>
<feature type="compositionally biased region" description="Polar residues" evidence="1">
    <location>
        <begin position="856"/>
        <end position="865"/>
    </location>
</feature>
<feature type="compositionally biased region" description="Basic residues" evidence="1">
    <location>
        <begin position="891"/>
        <end position="905"/>
    </location>
</feature>
<dbReference type="PANTHER" id="PTHR33205">
    <property type="entry name" value="TRANSMEMBRANE PROTEIN"/>
    <property type="match status" value="1"/>
</dbReference>
<feature type="compositionally biased region" description="Polar residues" evidence="1">
    <location>
        <begin position="726"/>
        <end position="736"/>
    </location>
</feature>
<feature type="region of interest" description="Disordered" evidence="1">
    <location>
        <begin position="381"/>
        <end position="400"/>
    </location>
</feature>
<proteinExistence type="predicted"/>
<evidence type="ECO:0000313" key="3">
    <source>
        <dbReference type="Proteomes" id="UP000825729"/>
    </source>
</evidence>
<feature type="compositionally biased region" description="Polar residues" evidence="1">
    <location>
        <begin position="384"/>
        <end position="395"/>
    </location>
</feature>
<sequence>MSTTRRGRHFGPPVFKGAGRPDTTRRRGALPAAGPYLRLSRFQDGQAVKQKKITLPRPRPTRLRTPLTLPSTATRPDRLTHVQVPFTWNLSPLDLQSSHLNICYYHQDLHRRPLRPGFGARFRGSRPALPTHRGLAVARRRVSASVGHRNPAFGSSRIASSAYQNGPLGALDSVAAQRSSRDRPYLFKNFAAPGSSYPEGNFGGNQLLDGSISLSPYTQVRRAICRRYRCGPPPEFPLAARSGIVHHLSGPGRRVEWEASWPAPRARRCHEGTSREVVAPPSSVREATYPLAGSSAGLGVAPVTSVGRRLEVGGGPALAVPRSDRAHRRPHPLPSRQFQALFDSLFKVLFIFPSRYLFAIGLARYLALGRNLPPYLGCIPKQPDSPTTPRSATGSGHNGAVTLSGAPFHGTCARSVAKDASADYNSNGENRSILILGSSRPPVREATAGRGPLEPGPRDDLSHATGAWEGGATTSSCEGALGAKCFSANLARGARATNLLRPDDPPARRQRWGSRARGGENTSGVTPRQVTVFEVGRHGHASWGPPRASSLNSTVAPEWLFVCSRPGPSRAADAEPVGAGREREARGFDGRFAPGRAPVAAGHRVQLVRLGRARFVESTMILPQVQWTSRNVIGGEPPTSPRSEHFTGPFNRQIAPPTKNGHAPPPIESRKSSHCQSLLCPDLACFEHSNFFKVTAPRHDPPVKARSASPVEGTKSTCAHRRADRSTQPKTATQQHADAKSASRPGQGHRRSSKSWAIGLVCESNQVHRDCRRFTWVHEHFRRRPAFSCTPGAETMPEGKVNATPIAPRPAPASTRVRRRLPHSGKTHKHQGMPGDPTRPREVRGSEGKTADETTAHTAGSTAHKMSNVHRHKMSNVHHSHRDARPQARCPARRWRSQQRRHRARDRQVKIGRGGTERSRESVKRSKTRSWAKGSLGPLGPFLSSEELKAIANGSEGLNGLCTARVRGKPLHRSAGATSPSSAPGRGGRQPFPESTPGGNRPRLIPPGLSALA</sequence>
<feature type="compositionally biased region" description="Basic and acidic residues" evidence="1">
    <location>
        <begin position="915"/>
        <end position="924"/>
    </location>
</feature>
<dbReference type="AlphaFoldDB" id="A0AAV7E7D1"/>
<feature type="compositionally biased region" description="Basic and acidic residues" evidence="1">
    <location>
        <begin position="838"/>
        <end position="855"/>
    </location>
</feature>
<evidence type="ECO:0000256" key="1">
    <source>
        <dbReference type="SAM" id="MobiDB-lite"/>
    </source>
</evidence>
<feature type="compositionally biased region" description="Basic residues" evidence="1">
    <location>
        <begin position="816"/>
        <end position="831"/>
    </location>
</feature>
<feature type="region of interest" description="Disordered" evidence="1">
    <location>
        <begin position="1"/>
        <end position="29"/>
    </location>
</feature>
<protein>
    <submittedName>
        <fullName evidence="2">Uncharacterized protein</fullName>
    </submittedName>
</protein>
<dbReference type="Proteomes" id="UP000825729">
    <property type="component" value="Unassembled WGS sequence"/>
</dbReference>
<dbReference type="PANTHER" id="PTHR33205:SF1">
    <property type="entry name" value="TRANSMEMBRANE PROTEIN"/>
    <property type="match status" value="1"/>
</dbReference>